<name>A0A1G7R7K3_THETY</name>
<organism evidence="1 2">
    <name type="scientific">Thermoanaerobacter thermohydrosulfuricus</name>
    <name type="common">Clostridium thermohydrosulfuricum</name>
    <dbReference type="NCBI Taxonomy" id="1516"/>
    <lineage>
        <taxon>Bacteria</taxon>
        <taxon>Bacillati</taxon>
        <taxon>Bacillota</taxon>
        <taxon>Clostridia</taxon>
        <taxon>Thermoanaerobacterales</taxon>
        <taxon>Thermoanaerobacteraceae</taxon>
        <taxon>Thermoanaerobacter</taxon>
    </lineage>
</organism>
<evidence type="ECO:0008006" key="3">
    <source>
        <dbReference type="Google" id="ProtNLM"/>
    </source>
</evidence>
<dbReference type="EMBL" id="FNBS01000041">
    <property type="protein sequence ID" value="SDG06665.1"/>
    <property type="molecule type" value="Genomic_DNA"/>
</dbReference>
<dbReference type="InterPro" id="IPR021525">
    <property type="entry name" value="DUF3189"/>
</dbReference>
<gene>
    <name evidence="1" type="ORF">SAMN04244560_01729</name>
</gene>
<evidence type="ECO:0000313" key="1">
    <source>
        <dbReference type="EMBL" id="SDG06665.1"/>
    </source>
</evidence>
<evidence type="ECO:0000313" key="2">
    <source>
        <dbReference type="Proteomes" id="UP000183404"/>
    </source>
</evidence>
<sequence length="143" mass="17419">MKVVYYSYYGCYSSPICAYLHLNDKSKIEKEEFFKIPFLFQVDYGQMRFIGKDNNQNEVFIIGMKNFSENIKKTLCDLMEVFKIKEDIIFIDTSHYDVIFFKVLMNLRGKKILTQTIDNFLYNYYLMRHKNIKRFVERYKKIL</sequence>
<accession>A0A1G7R7K3</accession>
<reference evidence="1 2" key="1">
    <citation type="submission" date="2016-10" db="EMBL/GenBank/DDBJ databases">
        <authorList>
            <person name="de Groot N.N."/>
        </authorList>
    </citation>
    <scope>NUCLEOTIDE SEQUENCE [LARGE SCALE GENOMIC DNA]</scope>
    <source>
        <strain evidence="1 2">DSM 569</strain>
    </source>
</reference>
<dbReference type="Pfam" id="PF11385">
    <property type="entry name" value="DUF3189"/>
    <property type="match status" value="1"/>
</dbReference>
<dbReference type="Proteomes" id="UP000183404">
    <property type="component" value="Unassembled WGS sequence"/>
</dbReference>
<dbReference type="AlphaFoldDB" id="A0A1G7R7K3"/>
<dbReference type="RefSeq" id="WP_003871109.1">
    <property type="nucleotide sequence ID" value="NZ_FNBS01000041.1"/>
</dbReference>
<protein>
    <recommendedName>
        <fullName evidence="3">DUF3189 domain-containing protein</fullName>
    </recommendedName>
</protein>
<proteinExistence type="predicted"/>